<dbReference type="PROSITE" id="PS00108">
    <property type="entry name" value="PROTEIN_KINASE_ST"/>
    <property type="match status" value="1"/>
</dbReference>
<feature type="transmembrane region" description="Helical" evidence="13">
    <location>
        <begin position="289"/>
        <end position="312"/>
    </location>
</feature>
<reference evidence="15 16" key="1">
    <citation type="journal article" date="2024" name="G3 (Bethesda)">
        <title>Genome assembly of Hibiscus sabdariffa L. provides insights into metabolisms of medicinal natural products.</title>
        <authorList>
            <person name="Kim T."/>
        </authorList>
    </citation>
    <scope>NUCLEOTIDE SEQUENCE [LARGE SCALE GENOMIC DNA]</scope>
    <source>
        <strain evidence="15">TK-2024</strain>
        <tissue evidence="15">Old leaves</tissue>
    </source>
</reference>
<evidence type="ECO:0000256" key="9">
    <source>
        <dbReference type="ARBA" id="ARBA00022989"/>
    </source>
</evidence>
<dbReference type="Gene3D" id="1.10.510.10">
    <property type="entry name" value="Transferase(Phosphotransferase) domain 1"/>
    <property type="match status" value="1"/>
</dbReference>
<accession>A0ABR2UAX9</accession>
<dbReference type="Pfam" id="PF00069">
    <property type="entry name" value="Pkinase"/>
    <property type="match status" value="1"/>
</dbReference>
<evidence type="ECO:0000256" key="1">
    <source>
        <dbReference type="ARBA" id="ARBA00004479"/>
    </source>
</evidence>
<proteinExistence type="predicted"/>
<evidence type="ECO:0000256" key="3">
    <source>
        <dbReference type="ARBA" id="ARBA00022679"/>
    </source>
</evidence>
<evidence type="ECO:0000313" key="15">
    <source>
        <dbReference type="EMBL" id="KAK9046846.1"/>
    </source>
</evidence>
<keyword evidence="7" id="KW-0418">Kinase</keyword>
<dbReference type="Gene3D" id="3.30.200.20">
    <property type="entry name" value="Phosphorylase Kinase, domain 1"/>
    <property type="match status" value="1"/>
</dbReference>
<keyword evidence="3" id="KW-0808">Transferase</keyword>
<organism evidence="15 16">
    <name type="scientific">Hibiscus sabdariffa</name>
    <name type="common">roselle</name>
    <dbReference type="NCBI Taxonomy" id="183260"/>
    <lineage>
        <taxon>Eukaryota</taxon>
        <taxon>Viridiplantae</taxon>
        <taxon>Streptophyta</taxon>
        <taxon>Embryophyta</taxon>
        <taxon>Tracheophyta</taxon>
        <taxon>Spermatophyta</taxon>
        <taxon>Magnoliopsida</taxon>
        <taxon>eudicotyledons</taxon>
        <taxon>Gunneridae</taxon>
        <taxon>Pentapetalae</taxon>
        <taxon>rosids</taxon>
        <taxon>malvids</taxon>
        <taxon>Malvales</taxon>
        <taxon>Malvaceae</taxon>
        <taxon>Malvoideae</taxon>
        <taxon>Hibiscus</taxon>
    </lineage>
</organism>
<evidence type="ECO:0000256" key="2">
    <source>
        <dbReference type="ARBA" id="ARBA00022527"/>
    </source>
</evidence>
<evidence type="ECO:0000256" key="4">
    <source>
        <dbReference type="ARBA" id="ARBA00022692"/>
    </source>
</evidence>
<dbReference type="PROSITE" id="PS50011">
    <property type="entry name" value="PROTEIN_KINASE_DOM"/>
    <property type="match status" value="1"/>
</dbReference>
<keyword evidence="11" id="KW-0325">Glycoprotein</keyword>
<dbReference type="InterPro" id="IPR000719">
    <property type="entry name" value="Prot_kinase_dom"/>
</dbReference>
<evidence type="ECO:0000256" key="5">
    <source>
        <dbReference type="ARBA" id="ARBA00022729"/>
    </source>
</evidence>
<evidence type="ECO:0000256" key="13">
    <source>
        <dbReference type="SAM" id="Phobius"/>
    </source>
</evidence>
<evidence type="ECO:0000256" key="8">
    <source>
        <dbReference type="ARBA" id="ARBA00022840"/>
    </source>
</evidence>
<sequence>MVRDAYKYRLRVGIGRNILAIDKVKALGLSKLEHHARIGSRWSIPKLNKRATAFQRLLHRYGDSSLSLLLVIHCCNSPLPTWLSPHELQTPRSFQLKGQSDGCGSPGFNLSCDNKNRTVLELPRSVKLLVKRIDYVNQMIQAYAEDGCVQNQLPNLTLSASPFRTNSYEYDSSSSLGNYSLFVCSYEGRSDYDSISCLRTEPGSYVKYTSSDYSSTSLLHCRKMIDLIQVPKVMVSDETNNVYFYWSNPACGSCEAQHRRCGPVNNHTNAVGFQCFDIPVKHMGAKVKLMISGLTIGGCFVVISLSVLLWMYHLHKTEKDTQRKIEQFLEDYKALKPARYSYADIKRITLQFKEKLGQGGYGTVFKGMLSNDVSVAVKLLNNFKGNGEEFINEVGSMGRIHHVNVTRLVGFCADGYNRALVYEYLPNESLEKFIFGDKGEDRPFGWEKLHEIAFGIAKGIEYLHQGCEQRILHFDIKPHNILLDENFNPKISDFGLAKLCSKEQSAVSLTAARGTMGYIAPEVLSQNFGNVSYKSDVYNFGMLLLEMVGGRRNIDVKVENISQVYFPEWVYNRLDKGEELGIRTEDEEHDKIANKLTIVGLWCIQWYPVDRPPMKSVVQMLEGEIENLTVPPNPFASKDEMKAKMPINRELHTISE</sequence>
<dbReference type="PANTHER" id="PTHR27009">
    <property type="entry name" value="RUST RESISTANCE KINASE LR10-RELATED"/>
    <property type="match status" value="1"/>
</dbReference>
<name>A0ABR2UAX9_9ROSI</name>
<dbReference type="Pfam" id="PF13947">
    <property type="entry name" value="GUB_WAK_bind"/>
    <property type="match status" value="1"/>
</dbReference>
<keyword evidence="9 13" id="KW-1133">Transmembrane helix</keyword>
<dbReference type="PROSITE" id="PS00107">
    <property type="entry name" value="PROTEIN_KINASE_ATP"/>
    <property type="match status" value="1"/>
</dbReference>
<gene>
    <name evidence="15" type="ORF">V6N11_052719</name>
</gene>
<evidence type="ECO:0000256" key="7">
    <source>
        <dbReference type="ARBA" id="ARBA00022777"/>
    </source>
</evidence>
<feature type="domain" description="Protein kinase" evidence="14">
    <location>
        <begin position="350"/>
        <end position="636"/>
    </location>
</feature>
<dbReference type="EMBL" id="JBBPBN010000001">
    <property type="protein sequence ID" value="KAK9046846.1"/>
    <property type="molecule type" value="Genomic_DNA"/>
</dbReference>
<keyword evidence="2" id="KW-0723">Serine/threonine-protein kinase</keyword>
<dbReference type="InterPro" id="IPR017441">
    <property type="entry name" value="Protein_kinase_ATP_BS"/>
</dbReference>
<evidence type="ECO:0000259" key="14">
    <source>
        <dbReference type="PROSITE" id="PS50011"/>
    </source>
</evidence>
<comment type="subcellular location">
    <subcellularLocation>
        <location evidence="1">Membrane</location>
        <topology evidence="1">Single-pass type I membrane protein</topology>
    </subcellularLocation>
</comment>
<keyword evidence="10 13" id="KW-0472">Membrane</keyword>
<dbReference type="SMART" id="SM00220">
    <property type="entry name" value="S_TKc"/>
    <property type="match status" value="1"/>
</dbReference>
<dbReference type="InterPro" id="IPR011009">
    <property type="entry name" value="Kinase-like_dom_sf"/>
</dbReference>
<dbReference type="InterPro" id="IPR025287">
    <property type="entry name" value="WAK_GUB"/>
</dbReference>
<keyword evidence="5" id="KW-0732">Signal</keyword>
<dbReference type="Proteomes" id="UP001396334">
    <property type="component" value="Unassembled WGS sequence"/>
</dbReference>
<protein>
    <recommendedName>
        <fullName evidence="14">Protein kinase domain-containing protein</fullName>
    </recommendedName>
</protein>
<keyword evidence="16" id="KW-1185">Reference proteome</keyword>
<evidence type="ECO:0000256" key="12">
    <source>
        <dbReference type="PROSITE-ProRule" id="PRU10141"/>
    </source>
</evidence>
<keyword evidence="4 13" id="KW-0812">Transmembrane</keyword>
<evidence type="ECO:0000256" key="10">
    <source>
        <dbReference type="ARBA" id="ARBA00023136"/>
    </source>
</evidence>
<comment type="caution">
    <text evidence="15">The sequence shown here is derived from an EMBL/GenBank/DDBJ whole genome shotgun (WGS) entry which is preliminary data.</text>
</comment>
<feature type="binding site" evidence="12">
    <location>
        <position position="378"/>
    </location>
    <ligand>
        <name>ATP</name>
        <dbReference type="ChEBI" id="CHEBI:30616"/>
    </ligand>
</feature>
<keyword evidence="8 12" id="KW-0067">ATP-binding</keyword>
<evidence type="ECO:0000256" key="11">
    <source>
        <dbReference type="ARBA" id="ARBA00023180"/>
    </source>
</evidence>
<keyword evidence="6 12" id="KW-0547">Nucleotide-binding</keyword>
<dbReference type="InterPro" id="IPR045874">
    <property type="entry name" value="LRK10/LRL21-25-like"/>
</dbReference>
<evidence type="ECO:0000313" key="16">
    <source>
        <dbReference type="Proteomes" id="UP001396334"/>
    </source>
</evidence>
<evidence type="ECO:0000256" key="6">
    <source>
        <dbReference type="ARBA" id="ARBA00022741"/>
    </source>
</evidence>
<dbReference type="SUPFAM" id="SSF56112">
    <property type="entry name" value="Protein kinase-like (PK-like)"/>
    <property type="match status" value="1"/>
</dbReference>
<dbReference type="InterPro" id="IPR008271">
    <property type="entry name" value="Ser/Thr_kinase_AS"/>
</dbReference>